<dbReference type="SUPFAM" id="SSF56399">
    <property type="entry name" value="ADP-ribosylation"/>
    <property type="match status" value="1"/>
</dbReference>
<dbReference type="PANTHER" id="PTHR45740:SF2">
    <property type="entry name" value="POLY [ADP-RIBOSE] POLYMERASE"/>
    <property type="match status" value="1"/>
</dbReference>
<feature type="region of interest" description="Disordered" evidence="5">
    <location>
        <begin position="1134"/>
        <end position="1158"/>
    </location>
</feature>
<evidence type="ECO:0008006" key="12">
    <source>
        <dbReference type="Google" id="ProtNLM"/>
    </source>
</evidence>
<keyword evidence="4 6" id="KW-0472">Membrane</keyword>
<keyword evidence="2 6" id="KW-0812">Transmembrane</keyword>
<dbReference type="GO" id="GO:0016020">
    <property type="term" value="C:membrane"/>
    <property type="evidence" value="ECO:0007669"/>
    <property type="project" value="UniProtKB-SubCell"/>
</dbReference>
<dbReference type="InterPro" id="IPR029052">
    <property type="entry name" value="Metallo-depent_PP-like"/>
</dbReference>
<evidence type="ECO:0000256" key="4">
    <source>
        <dbReference type="ARBA" id="ARBA00023136"/>
    </source>
</evidence>
<comment type="subcellular location">
    <subcellularLocation>
        <location evidence="1">Membrane</location>
    </subcellularLocation>
</comment>
<feature type="chain" id="PRO_5042174644" description="Poly [ADP-ribose] polymerase" evidence="7">
    <location>
        <begin position="16"/>
        <end position="1667"/>
    </location>
</feature>
<dbReference type="PANTHER" id="PTHR45740">
    <property type="entry name" value="POLY [ADP-RIBOSE] POLYMERASE"/>
    <property type="match status" value="1"/>
</dbReference>
<feature type="transmembrane region" description="Helical" evidence="6">
    <location>
        <begin position="1040"/>
        <end position="1063"/>
    </location>
</feature>
<proteinExistence type="predicted"/>
<evidence type="ECO:0000313" key="10">
    <source>
        <dbReference type="EMBL" id="KAJ8604684.1"/>
    </source>
</evidence>
<protein>
    <recommendedName>
        <fullName evidence="12">Poly [ADP-ribose] polymerase</fullName>
    </recommendedName>
</protein>
<dbReference type="SUPFAM" id="SSF53822">
    <property type="entry name" value="Periplasmic binding protein-like I"/>
    <property type="match status" value="1"/>
</dbReference>
<evidence type="ECO:0000256" key="3">
    <source>
        <dbReference type="ARBA" id="ARBA00022989"/>
    </source>
</evidence>
<evidence type="ECO:0000256" key="7">
    <source>
        <dbReference type="SAM" id="SignalP"/>
    </source>
</evidence>
<dbReference type="GO" id="GO:1990404">
    <property type="term" value="F:NAD+-protein mono-ADP-ribosyltransferase activity"/>
    <property type="evidence" value="ECO:0007669"/>
    <property type="project" value="TreeGrafter"/>
</dbReference>
<organism evidence="10 11">
    <name type="scientific">Chrysophaeum taylorii</name>
    <dbReference type="NCBI Taxonomy" id="2483200"/>
    <lineage>
        <taxon>Eukaryota</taxon>
        <taxon>Sar</taxon>
        <taxon>Stramenopiles</taxon>
        <taxon>Ochrophyta</taxon>
        <taxon>Pelagophyceae</taxon>
        <taxon>Pelagomonadales</taxon>
        <taxon>Pelagomonadaceae</taxon>
        <taxon>Chrysophaeum</taxon>
    </lineage>
</organism>
<dbReference type="Gene3D" id="3.90.228.10">
    <property type="match status" value="1"/>
</dbReference>
<dbReference type="EMBL" id="JAQMWT010000323">
    <property type="protein sequence ID" value="KAJ8604684.1"/>
    <property type="molecule type" value="Genomic_DNA"/>
</dbReference>
<evidence type="ECO:0000256" key="2">
    <source>
        <dbReference type="ARBA" id="ARBA00022692"/>
    </source>
</evidence>
<dbReference type="Pfam" id="PF00644">
    <property type="entry name" value="PARP"/>
    <property type="match status" value="1"/>
</dbReference>
<sequence>MIVAGRVLLLAVAAAELTNRSQLTLVVSRRVVGAVYPVNASGTECSWARYNETPCECLGGGARLAGVLSRAEVALDAGGYWYGSGLFYDQYEGAASAAVARASGYGARALHWLDFVIAWRPLEAEPTGGRALARFLSAVGDGLWAVATNLDVADDPYLTTELTTKIGFVERGGKTIAILALLDARRIAEVSPHYSARCMPYEEALTAAIATARDADFVVLFVSGMPERDVFELVAAADASDATEVDGLRALARKFFDIDVIIVDGRDALGAALGGAGVEMVENLAGRRTAIVVTDDSKRGVATSTVRYDGSTWTTANEMLDCRVAENATVRAKIDAWKWEIEAKMRDEVAGALGFVASSLDEVHLSDLVCDAGAYWAQADMAFVVESIVHAPLISPRVHAQELLEALPNLSIDLVRLRVHGAALNALLPFAISRPEGAVHVSRSARVTWYVVDTGAVLFGGVTLNGTSLVGDAMYTVVVAVDGGEEAIRAVDPTATHAIPLGVSSYGAAAAYLRLFHDTTEDALDPEVNYAVQRIEKLGDIRLVRVALLCGDTVSRLQLCDHALHAIRLLNGDIGGFPDTDVSPVRVEPYVVNIGCSEGRALEGLANLSLATQTSFDAVVTDCSDDVGAVSSIEGRAKLNEITLGLQGWNHVVVSPSATAPSLADNDAYPYLVRLATASTFNGLAVAAMMAGYGWHLVAVIHDDSSFATEAAQAFVDKFLADDPANNRVLGNGACKGPVSCARSVTGTDGAPVGIAFSLSAMDDGLVSASEILDAVDALGTKIVYLSTYQRVQRIIYGQAARSETLYGLGYAWINSLPSESAVVDEDTGIVDNDAADGLRGALGFIEQTPTPEDGTLTLGYYNQWEAASPSSANCVYPTISDKVDFCDLDDDPYTTPDYALFWVDAIAVYASSLVALIESTKNVSAIHDPAVAVNAILSRENLEGATGSITLDASGGRRGNFRGLNFRVKQSVTTSRRRLIELSSESASYQEIGTYFSAVDVFNVTDDVYFPGDTTTPPADSDPTATSNNKKSSDSLRQYILWAVYALVAVLVVAVAFIAYLVTKNWKKRKTPDIYIAVRGYKITERGYVLAKGFAPEMSPRDDTPVHLEENTPLVVEPRPRTYFIDRWEFSEDDSREMNQSNDCEENDDDDDDDELCAASDPSLASSCLASLWRDYADKDQTEISHSYRDWLHSKHARAAAASSSAGLRRVSSAASSAANKHMVSLGTYEVNMRDMLHVDRRTGKERRVRKIGKREVQMRWFFGETWYKVDGCSPEFLPDFAFSVNLKGDEVWKRFPPDAEAEVSEAFCYWLNNDRNASGQIYFTDHFELTRASDANARTGYVIDFVEMMQTKLSSFFKRKLAVVVVPANVALPALVEEAKEEDLGESETTTVDVTEYTEVPDELLGKDLIEELVRGDLVAVSPNHKPLDLGTTHGVWGRGAVVGSTAKGWFPMACVDFKPLEKRVDTPTLWTLNKKEHVLDKDLDRVEWEDIIERLPKLDIVSITRIQDRIRWRAYNAALNSIREEIDRGPLVENVLGYAVDCVLEHCPVFHGTDHDKAEAITNTGFEPQLADLGSKLGRGSYFAIEPALAELYAHPDDDGVCNIFVCRIITGFTTEGKQGISEPEKGYHSTTDDKQAIFCIFHKTHAYPLYRVRFKYAAKTQIN</sequence>
<dbReference type="GO" id="GO:0003950">
    <property type="term" value="F:NAD+ poly-ADP-ribosyltransferase activity"/>
    <property type="evidence" value="ECO:0007669"/>
    <property type="project" value="InterPro"/>
</dbReference>
<dbReference type="InterPro" id="IPR001828">
    <property type="entry name" value="ANF_lig-bd_rcpt"/>
</dbReference>
<evidence type="ECO:0000256" key="1">
    <source>
        <dbReference type="ARBA" id="ARBA00004370"/>
    </source>
</evidence>
<dbReference type="Pfam" id="PF01094">
    <property type="entry name" value="ANF_receptor"/>
    <property type="match status" value="1"/>
</dbReference>
<feature type="domain" description="PARP catalytic" evidence="8">
    <location>
        <begin position="1500"/>
        <end position="1640"/>
    </location>
</feature>
<dbReference type="Gene3D" id="3.40.50.2300">
    <property type="match status" value="2"/>
</dbReference>
<reference evidence="10" key="1">
    <citation type="submission" date="2023-01" db="EMBL/GenBank/DDBJ databases">
        <title>Metagenome sequencing of chrysophaentin producing Chrysophaeum taylorii.</title>
        <authorList>
            <person name="Davison J."/>
            <person name="Bewley C."/>
        </authorList>
    </citation>
    <scope>NUCLEOTIDE SEQUENCE</scope>
    <source>
        <strain evidence="10">NIES-1699</strain>
    </source>
</reference>
<dbReference type="GO" id="GO:0016787">
    <property type="term" value="F:hydrolase activity"/>
    <property type="evidence" value="ECO:0007669"/>
    <property type="project" value="InterPro"/>
</dbReference>
<feature type="signal peptide" evidence="7">
    <location>
        <begin position="1"/>
        <end position="15"/>
    </location>
</feature>
<dbReference type="InterPro" id="IPR051712">
    <property type="entry name" value="ARTD-AVP"/>
</dbReference>
<accession>A0AAD7UG35</accession>
<keyword evidence="7" id="KW-0732">Signal</keyword>
<name>A0AAD7UG35_9STRA</name>
<gene>
    <name evidence="10" type="ORF">CTAYLR_006536</name>
</gene>
<dbReference type="SUPFAM" id="SSF56300">
    <property type="entry name" value="Metallo-dependent phosphatases"/>
    <property type="match status" value="1"/>
</dbReference>
<evidence type="ECO:0000259" key="8">
    <source>
        <dbReference type="Pfam" id="PF00644"/>
    </source>
</evidence>
<evidence type="ECO:0000259" key="9">
    <source>
        <dbReference type="Pfam" id="PF01094"/>
    </source>
</evidence>
<keyword evidence="3 6" id="KW-1133">Transmembrane helix</keyword>
<comment type="caution">
    <text evidence="10">The sequence shown here is derived from an EMBL/GenBank/DDBJ whole genome shotgun (WGS) entry which is preliminary data.</text>
</comment>
<feature type="domain" description="Receptor ligand binding region" evidence="9">
    <location>
        <begin position="584"/>
        <end position="967"/>
    </location>
</feature>
<evidence type="ECO:0000313" key="11">
    <source>
        <dbReference type="Proteomes" id="UP001230188"/>
    </source>
</evidence>
<keyword evidence="11" id="KW-1185">Reference proteome</keyword>
<dbReference type="Proteomes" id="UP001230188">
    <property type="component" value="Unassembled WGS sequence"/>
</dbReference>
<dbReference type="GO" id="GO:0009166">
    <property type="term" value="P:nucleotide catabolic process"/>
    <property type="evidence" value="ECO:0007669"/>
    <property type="project" value="InterPro"/>
</dbReference>
<dbReference type="InterPro" id="IPR012317">
    <property type="entry name" value="Poly(ADP-ribose)pol_cat_dom"/>
</dbReference>
<evidence type="ECO:0000256" key="5">
    <source>
        <dbReference type="SAM" id="MobiDB-lite"/>
    </source>
</evidence>
<dbReference type="InterPro" id="IPR036907">
    <property type="entry name" value="5'-Nucleotdase_C_sf"/>
</dbReference>
<dbReference type="InterPro" id="IPR028082">
    <property type="entry name" value="Peripla_BP_I"/>
</dbReference>
<feature type="compositionally biased region" description="Acidic residues" evidence="5">
    <location>
        <begin position="1144"/>
        <end position="1157"/>
    </location>
</feature>
<dbReference type="GO" id="GO:0005634">
    <property type="term" value="C:nucleus"/>
    <property type="evidence" value="ECO:0007669"/>
    <property type="project" value="TreeGrafter"/>
</dbReference>
<dbReference type="Gene3D" id="3.90.780.10">
    <property type="entry name" value="5'-Nucleotidase, C-terminal domain"/>
    <property type="match status" value="1"/>
</dbReference>
<evidence type="ECO:0000256" key="6">
    <source>
        <dbReference type="SAM" id="Phobius"/>
    </source>
</evidence>